<name>A0ABQ6FHD9_9RHOO</name>
<gene>
    <name evidence="4" type="primary">hypE</name>
    <name evidence="4" type="ORF">GCM10007933_41660</name>
</gene>
<dbReference type="PANTHER" id="PTHR30303">
    <property type="entry name" value="HYDROGENASE ISOENZYMES FORMATION PROTEIN HYPE"/>
    <property type="match status" value="1"/>
</dbReference>
<comment type="similarity">
    <text evidence="1">Belongs to the HypE family.</text>
</comment>
<evidence type="ECO:0000313" key="4">
    <source>
        <dbReference type="EMBL" id="GLT24674.1"/>
    </source>
</evidence>
<evidence type="ECO:0000256" key="1">
    <source>
        <dbReference type="ARBA" id="ARBA00006243"/>
    </source>
</evidence>
<evidence type="ECO:0000313" key="5">
    <source>
        <dbReference type="Proteomes" id="UP001157167"/>
    </source>
</evidence>
<dbReference type="RefSeq" id="WP_284189851.1">
    <property type="nucleotide sequence ID" value="NZ_BSPX01000125.1"/>
</dbReference>
<dbReference type="Proteomes" id="UP001157167">
    <property type="component" value="Unassembled WGS sequence"/>
</dbReference>
<dbReference type="InterPro" id="IPR036921">
    <property type="entry name" value="PurM-like_N_sf"/>
</dbReference>
<dbReference type="InterPro" id="IPR036676">
    <property type="entry name" value="PurM-like_C_sf"/>
</dbReference>
<evidence type="ECO:0000259" key="3">
    <source>
        <dbReference type="Pfam" id="PF02769"/>
    </source>
</evidence>
<organism evidence="4 5">
    <name type="scientific">Zoogloea oryzae</name>
    <dbReference type="NCBI Taxonomy" id="310767"/>
    <lineage>
        <taxon>Bacteria</taxon>
        <taxon>Pseudomonadati</taxon>
        <taxon>Pseudomonadota</taxon>
        <taxon>Betaproteobacteria</taxon>
        <taxon>Rhodocyclales</taxon>
        <taxon>Zoogloeaceae</taxon>
        <taxon>Zoogloea</taxon>
    </lineage>
</organism>
<feature type="domain" description="PurM-like C-terminal" evidence="3">
    <location>
        <begin position="174"/>
        <end position="326"/>
    </location>
</feature>
<dbReference type="PIRSF" id="PIRSF005644">
    <property type="entry name" value="Hdrgns_mtr_HypE"/>
    <property type="match status" value="1"/>
</dbReference>
<protein>
    <submittedName>
        <fullName evidence="4">Hydrogenase expression/formation protein HypE</fullName>
    </submittedName>
</protein>
<dbReference type="Gene3D" id="3.90.650.10">
    <property type="entry name" value="PurM-like C-terminal domain"/>
    <property type="match status" value="1"/>
</dbReference>
<dbReference type="CDD" id="cd02197">
    <property type="entry name" value="HypE"/>
    <property type="match status" value="1"/>
</dbReference>
<accession>A0ABQ6FHD9</accession>
<comment type="caution">
    <text evidence="4">The sequence shown here is derived from an EMBL/GenBank/DDBJ whole genome shotgun (WGS) entry which is preliminary data.</text>
</comment>
<keyword evidence="5" id="KW-1185">Reference proteome</keyword>
<sequence>MKKNYVRPLDLRHGSVDLSHGGGGRAMVQLISDVFGKAFDNEWLRQGDDGAVLPAPGPGERLVVATDAHVVSPLFFPGGDIGCLAVHGTVNDVAVMGARPLYLAASFILEEGFPLADLARIVASMAAAAREAGVPVVTGDTKVVEKGKGDGVFITTTGIGALPVGRSLSGANARAGDAVIVSGTLGDHGMAIMAQRENLAFDSEIRSDTAALHGLAAVAMAAAPGLRLLRDPTRGGLAATLNEIAQQSGVGVVLDEAAIPVDPQVAAACEFLGLDPLNIANEGKLIAVCPADEADALVAALRAHPLGARAARVGEAIADDHRFVQMKTAFGGRRMVDWLAGEQLPRIC</sequence>
<reference evidence="5" key="1">
    <citation type="journal article" date="2019" name="Int. J. Syst. Evol. Microbiol.">
        <title>The Global Catalogue of Microorganisms (GCM) 10K type strain sequencing project: providing services to taxonomists for standard genome sequencing and annotation.</title>
        <authorList>
            <consortium name="The Broad Institute Genomics Platform"/>
            <consortium name="The Broad Institute Genome Sequencing Center for Infectious Disease"/>
            <person name="Wu L."/>
            <person name="Ma J."/>
        </authorList>
    </citation>
    <scope>NUCLEOTIDE SEQUENCE [LARGE SCALE GENOMIC DNA]</scope>
    <source>
        <strain evidence="5">NBRC 102407</strain>
    </source>
</reference>
<dbReference type="SUPFAM" id="SSF55326">
    <property type="entry name" value="PurM N-terminal domain-like"/>
    <property type="match status" value="1"/>
</dbReference>
<evidence type="ECO:0000259" key="2">
    <source>
        <dbReference type="Pfam" id="PF00586"/>
    </source>
</evidence>
<dbReference type="Gene3D" id="3.30.1330.10">
    <property type="entry name" value="PurM-like, N-terminal domain"/>
    <property type="match status" value="1"/>
</dbReference>
<dbReference type="InterPro" id="IPR010918">
    <property type="entry name" value="PurM-like_C_dom"/>
</dbReference>
<dbReference type="InterPro" id="IPR011854">
    <property type="entry name" value="HypE"/>
</dbReference>
<dbReference type="Pfam" id="PF00586">
    <property type="entry name" value="AIRS"/>
    <property type="match status" value="1"/>
</dbReference>
<dbReference type="InterPro" id="IPR016188">
    <property type="entry name" value="PurM-like_N"/>
</dbReference>
<dbReference type="EMBL" id="BSPX01000125">
    <property type="protein sequence ID" value="GLT24674.1"/>
    <property type="molecule type" value="Genomic_DNA"/>
</dbReference>
<feature type="domain" description="PurM-like N-terminal" evidence="2">
    <location>
        <begin position="47"/>
        <end position="161"/>
    </location>
</feature>
<dbReference type="Pfam" id="PF02769">
    <property type="entry name" value="AIRS_C"/>
    <property type="match status" value="1"/>
</dbReference>
<dbReference type="NCBIfam" id="TIGR02124">
    <property type="entry name" value="hypE"/>
    <property type="match status" value="1"/>
</dbReference>
<proteinExistence type="inferred from homology"/>
<dbReference type="PANTHER" id="PTHR30303:SF0">
    <property type="entry name" value="CARBAMOYL DEHYDRATASE HYPE"/>
    <property type="match status" value="1"/>
</dbReference>
<dbReference type="SUPFAM" id="SSF56042">
    <property type="entry name" value="PurM C-terminal domain-like"/>
    <property type="match status" value="1"/>
</dbReference>